<comment type="caution">
    <text evidence="4">The sequence shown here is derived from an EMBL/GenBank/DDBJ whole genome shotgun (WGS) entry which is preliminary data.</text>
</comment>
<dbReference type="RefSeq" id="WP_006862000.1">
    <property type="nucleotide sequence ID" value="NZ_ACCL02000009.1"/>
</dbReference>
<dbReference type="PRINTS" id="PR00133">
    <property type="entry name" value="GLHYDRLASE3"/>
</dbReference>
<dbReference type="InterPro" id="IPR002772">
    <property type="entry name" value="Glyco_hydro_3_C"/>
</dbReference>
<evidence type="ECO:0000259" key="3">
    <source>
        <dbReference type="SMART" id="SM01217"/>
    </source>
</evidence>
<dbReference type="Pfam" id="PF01915">
    <property type="entry name" value="Glyco_hydro_3_C"/>
    <property type="match status" value="1"/>
</dbReference>
<dbReference type="InterPro" id="IPR017853">
    <property type="entry name" value="GH"/>
</dbReference>
<dbReference type="InterPro" id="IPR013783">
    <property type="entry name" value="Ig-like_fold"/>
</dbReference>
<dbReference type="InterPro" id="IPR036962">
    <property type="entry name" value="Glyco_hydro_3_N_sf"/>
</dbReference>
<dbReference type="PANTHER" id="PTHR42715">
    <property type="entry name" value="BETA-GLUCOSIDASE"/>
    <property type="match status" value="1"/>
</dbReference>
<dbReference type="AlphaFoldDB" id="C6LF07"/>
<dbReference type="Gene3D" id="3.40.50.1700">
    <property type="entry name" value="Glycoside hydrolase family 3 C-terminal domain"/>
    <property type="match status" value="1"/>
</dbReference>
<evidence type="ECO:0000256" key="2">
    <source>
        <dbReference type="ARBA" id="ARBA00022801"/>
    </source>
</evidence>
<feature type="domain" description="Fibronectin type III-like" evidence="3">
    <location>
        <begin position="356"/>
        <end position="431"/>
    </location>
</feature>
<dbReference type="GO" id="GO:0005975">
    <property type="term" value="P:carbohydrate metabolic process"/>
    <property type="evidence" value="ECO:0007669"/>
    <property type="project" value="InterPro"/>
</dbReference>
<dbReference type="SMART" id="SM01217">
    <property type="entry name" value="Fn3_like"/>
    <property type="match status" value="1"/>
</dbReference>
<name>C6LF07_9FIRM</name>
<dbReference type="InterPro" id="IPR050288">
    <property type="entry name" value="Cellulose_deg_GH3"/>
</dbReference>
<dbReference type="InterPro" id="IPR036881">
    <property type="entry name" value="Glyco_hydro_3_C_sf"/>
</dbReference>
<proteinExistence type="inferred from homology"/>
<dbReference type="InterPro" id="IPR026891">
    <property type="entry name" value="Fn3-like"/>
</dbReference>
<dbReference type="Gene3D" id="2.60.40.10">
    <property type="entry name" value="Immunoglobulins"/>
    <property type="match status" value="1"/>
</dbReference>
<gene>
    <name evidence="4" type="ORF">BRYFOR_07208</name>
</gene>
<comment type="similarity">
    <text evidence="1">Belongs to the glycosyl hydrolase 3 family.</text>
</comment>
<dbReference type="SUPFAM" id="SSF52279">
    <property type="entry name" value="Beta-D-glucan exohydrolase, C-terminal domain"/>
    <property type="match status" value="1"/>
</dbReference>
<organism evidence="4 5">
    <name type="scientific">Marvinbryantia formatexigens DSM 14469</name>
    <dbReference type="NCBI Taxonomy" id="478749"/>
    <lineage>
        <taxon>Bacteria</taxon>
        <taxon>Bacillati</taxon>
        <taxon>Bacillota</taxon>
        <taxon>Clostridia</taxon>
        <taxon>Lachnospirales</taxon>
        <taxon>Lachnospiraceae</taxon>
        <taxon>Marvinbryantia</taxon>
    </lineage>
</organism>
<dbReference type="STRING" id="168384.SAMN05660368_02367"/>
<dbReference type="SUPFAM" id="SSF51445">
    <property type="entry name" value="(Trans)glycosidases"/>
    <property type="match status" value="1"/>
</dbReference>
<dbReference type="Pfam" id="PF14310">
    <property type="entry name" value="Fn3-like"/>
    <property type="match status" value="1"/>
</dbReference>
<dbReference type="PANTHER" id="PTHR42715:SF10">
    <property type="entry name" value="BETA-GLUCOSIDASE"/>
    <property type="match status" value="1"/>
</dbReference>
<dbReference type="eggNOG" id="COG1472">
    <property type="taxonomic scope" value="Bacteria"/>
</dbReference>
<dbReference type="InterPro" id="IPR001764">
    <property type="entry name" value="Glyco_hydro_3_N"/>
</dbReference>
<sequence>MRKWARFFYQPCLPLGEDGRRVTGQKAHIALSEKAAAEGMVLLKNEDGVLPFSFGKKVAVFGKACADYVKGGGGSGDVTVEYTTSLLDGLRAKEQEGKVKLLAELGAFYEENVQRQYGQGVQPGMTEEPEIPQELLARAANFTDTAIVTICRFSGEGWDRTIMDENGQKDNGMDNVPEDCDEILRRCLQVFERGDFYLSAAEERMIETVQEHFAHVVAVLNVGGMVDTVWIKNSERIQGALLAWQGGMEGGMAAADILCGDVNPSGKLADTFAAKLTDYPSSANFHESESYVEYTEDIYVGYRYFETLAQSAVVYPFGFGLSYTDFEIAFQKADESETQITVDAVVTNTGARAGKEVVQLYVRAPQGRLGKPERELKAFAKTRLLQPGEMQLVRLTVKKDALASYDDSGKVEKNAWVLEAGTYCFHLGNSVRSAVEIPYQYVCAADIVLEKTGSKCAPVLLHKRMLADGSMETLEVHPELQPDLSYDAEALGAFAPGSVAQEPELLWGGPKKEPVISLEDVYEKRATAAEFMAQLTDEELVRLLCGQPNTGVANTYGMGNLPKYGVPNVMTEDGPAGVRINRECGVCTTAFPCATLLACTWNEELVEQVGAAGAREAKENNIGIWLTPAMNIHRSPLCGRNFEYYSEDPLIAGKMGAAMVRGIQSQGIAASAKHFACNNKETNRKDSDSRVSERALREIYLKGFEIVVKEADPWTIMTSYNIINGHRASANKELLTGILRGEWGFKGMVTTDWWNFAEQHEEIKAGNDVKMGCGFPERTMAALQRGDLERKDLEACVQRVLEMIMKLDV</sequence>
<reference evidence="4" key="1">
    <citation type="submission" date="2009-07" db="EMBL/GenBank/DDBJ databases">
        <authorList>
            <person name="Weinstock G."/>
            <person name="Sodergren E."/>
            <person name="Clifton S."/>
            <person name="Fulton L."/>
            <person name="Fulton B."/>
            <person name="Courtney L."/>
            <person name="Fronick C."/>
            <person name="Harrison M."/>
            <person name="Strong C."/>
            <person name="Farmer C."/>
            <person name="Delahaunty K."/>
            <person name="Markovic C."/>
            <person name="Hall O."/>
            <person name="Minx P."/>
            <person name="Tomlinson C."/>
            <person name="Mitreva M."/>
            <person name="Nelson J."/>
            <person name="Hou S."/>
            <person name="Wollam A."/>
            <person name="Pepin K.H."/>
            <person name="Johnson M."/>
            <person name="Bhonagiri V."/>
            <person name="Nash W.E."/>
            <person name="Warren W."/>
            <person name="Chinwalla A."/>
            <person name="Mardis E.R."/>
            <person name="Wilson R.K."/>
        </authorList>
    </citation>
    <scope>NUCLEOTIDE SEQUENCE [LARGE SCALE GENOMIC DNA]</scope>
    <source>
        <strain evidence="4">DSM 14469</strain>
    </source>
</reference>
<accession>C6LF07</accession>
<dbReference type="GO" id="GO:0004553">
    <property type="term" value="F:hydrolase activity, hydrolyzing O-glycosyl compounds"/>
    <property type="evidence" value="ECO:0007669"/>
    <property type="project" value="InterPro"/>
</dbReference>
<evidence type="ECO:0000256" key="1">
    <source>
        <dbReference type="ARBA" id="ARBA00005336"/>
    </source>
</evidence>
<dbReference type="Proteomes" id="UP000005561">
    <property type="component" value="Unassembled WGS sequence"/>
</dbReference>
<dbReference type="Gene3D" id="3.20.20.300">
    <property type="entry name" value="Glycoside hydrolase, family 3, N-terminal domain"/>
    <property type="match status" value="1"/>
</dbReference>
<keyword evidence="2 4" id="KW-0378">Hydrolase</keyword>
<evidence type="ECO:0000313" key="5">
    <source>
        <dbReference type="Proteomes" id="UP000005561"/>
    </source>
</evidence>
<evidence type="ECO:0000313" key="4">
    <source>
        <dbReference type="EMBL" id="EET60746.1"/>
    </source>
</evidence>
<keyword evidence="5" id="KW-1185">Reference proteome</keyword>
<dbReference type="Pfam" id="PF00933">
    <property type="entry name" value="Glyco_hydro_3"/>
    <property type="match status" value="1"/>
</dbReference>
<dbReference type="OrthoDB" id="98455at2"/>
<dbReference type="EMBL" id="ACCL02000009">
    <property type="protein sequence ID" value="EET60746.1"/>
    <property type="molecule type" value="Genomic_DNA"/>
</dbReference>
<protein>
    <submittedName>
        <fullName evidence="4">Glycosyl hydrolase family 3 N-terminal domain protein</fullName>
    </submittedName>
</protein>